<proteinExistence type="predicted"/>
<organism evidence="1 2">
    <name type="scientific">Candidatus Berkelbacteria bacterium RIFOXYA2_FULL_43_10</name>
    <dbReference type="NCBI Taxonomy" id="1797472"/>
    <lineage>
        <taxon>Bacteria</taxon>
        <taxon>Candidatus Berkelbacteria</taxon>
    </lineage>
</organism>
<gene>
    <name evidence="1" type="ORF">A2215_02090</name>
</gene>
<sequence>MKNEIIENRAYTLRKMAEITGYNFYTLKGKFYSGKIKTISEAGDKIMILGSEIKRFMKIK</sequence>
<accession>A0A1F5E657</accession>
<comment type="caution">
    <text evidence="1">The sequence shown here is derived from an EMBL/GenBank/DDBJ whole genome shotgun (WGS) entry which is preliminary data.</text>
</comment>
<evidence type="ECO:0000313" key="1">
    <source>
        <dbReference type="EMBL" id="OGD62796.1"/>
    </source>
</evidence>
<dbReference type="STRING" id="1797472.A2215_02090"/>
<dbReference type="AlphaFoldDB" id="A0A1F5E657"/>
<name>A0A1F5E657_9BACT</name>
<dbReference type="EMBL" id="MEZY01000043">
    <property type="protein sequence ID" value="OGD62796.1"/>
    <property type="molecule type" value="Genomic_DNA"/>
</dbReference>
<protein>
    <submittedName>
        <fullName evidence="1">Uncharacterized protein</fullName>
    </submittedName>
</protein>
<reference evidence="1 2" key="1">
    <citation type="journal article" date="2016" name="Nat. Commun.">
        <title>Thousands of microbial genomes shed light on interconnected biogeochemical processes in an aquifer system.</title>
        <authorList>
            <person name="Anantharaman K."/>
            <person name="Brown C.T."/>
            <person name="Hug L.A."/>
            <person name="Sharon I."/>
            <person name="Castelle C.J."/>
            <person name="Probst A.J."/>
            <person name="Thomas B.C."/>
            <person name="Singh A."/>
            <person name="Wilkins M.J."/>
            <person name="Karaoz U."/>
            <person name="Brodie E.L."/>
            <person name="Williams K.H."/>
            <person name="Hubbard S.S."/>
            <person name="Banfield J.F."/>
        </authorList>
    </citation>
    <scope>NUCLEOTIDE SEQUENCE [LARGE SCALE GENOMIC DNA]</scope>
</reference>
<evidence type="ECO:0000313" key="2">
    <source>
        <dbReference type="Proteomes" id="UP000178583"/>
    </source>
</evidence>
<dbReference type="Proteomes" id="UP000178583">
    <property type="component" value="Unassembled WGS sequence"/>
</dbReference>